<gene>
    <name evidence="1" type="ORF">AUP40_17515</name>
</gene>
<organism evidence="1 2">
    <name type="scientific">Thalassospira xiamenensis</name>
    <dbReference type="NCBI Taxonomy" id="220697"/>
    <lineage>
        <taxon>Bacteria</taxon>
        <taxon>Pseudomonadati</taxon>
        <taxon>Pseudomonadota</taxon>
        <taxon>Alphaproteobacteria</taxon>
        <taxon>Rhodospirillales</taxon>
        <taxon>Thalassospiraceae</taxon>
        <taxon>Thalassospira</taxon>
    </lineage>
</organism>
<reference evidence="1 2" key="1">
    <citation type="submission" date="2015-12" db="EMBL/GenBank/DDBJ databases">
        <title>Genome sequence of Thalassospira xiamenensis MCCC 1A03005.</title>
        <authorList>
            <person name="Lu L."/>
            <person name="Lai Q."/>
            <person name="Shao Z."/>
            <person name="Qian P."/>
        </authorList>
    </citation>
    <scope>NUCLEOTIDE SEQUENCE [LARGE SCALE GENOMIC DNA]</scope>
    <source>
        <strain evidence="1 2">MCCC 1A03005</strain>
    </source>
</reference>
<keyword evidence="2" id="KW-1185">Reference proteome</keyword>
<accession>A0ABR5Y169</accession>
<protein>
    <submittedName>
        <fullName evidence="1">Uncharacterized protein</fullName>
    </submittedName>
</protein>
<evidence type="ECO:0000313" key="2">
    <source>
        <dbReference type="Proteomes" id="UP000076167"/>
    </source>
</evidence>
<dbReference type="RefSeq" id="WP_063095896.1">
    <property type="nucleotide sequence ID" value="NZ_JAINWB010000034.1"/>
</dbReference>
<sequence length="214" mass="24535">MDVWYHGSIYKFDTFPIFTHFGTEKAGMDAIGKQLRRHPRDRNGGFRHSNLTVTAPRLHAVEFTEKKWPKASKDFGSTTKLALAKALDDICGYSRNNGYFIQFYEHHHQIMKGKEKNEIDHELHFNLDGVRDAFLAKGIKAFLYPNNVEDRGSISLCVVSPNLAGLTRLSYTELSREDLESSLAGTFFDPQQHIDNMSFNKCWEIAYPEPDVTE</sequence>
<name>A0ABR5Y169_9PROT</name>
<comment type="caution">
    <text evidence="1">The sequence shown here is derived from an EMBL/GenBank/DDBJ whole genome shotgun (WGS) entry which is preliminary data.</text>
</comment>
<evidence type="ECO:0000313" key="1">
    <source>
        <dbReference type="EMBL" id="KZD03407.1"/>
    </source>
</evidence>
<dbReference type="Proteomes" id="UP000076167">
    <property type="component" value="Unassembled WGS sequence"/>
</dbReference>
<dbReference type="EMBL" id="LPXL01000026">
    <property type="protein sequence ID" value="KZD03407.1"/>
    <property type="molecule type" value="Genomic_DNA"/>
</dbReference>
<proteinExistence type="predicted"/>